<evidence type="ECO:0000313" key="3">
    <source>
        <dbReference type="Proteomes" id="UP000199024"/>
    </source>
</evidence>
<keyword evidence="3" id="KW-1185">Reference proteome</keyword>
<accession>A0A1I6M195</accession>
<dbReference type="AlphaFoldDB" id="A0A1I6M195"/>
<dbReference type="Gene3D" id="3.40.630.30">
    <property type="match status" value="1"/>
</dbReference>
<dbReference type="InterPro" id="IPR051531">
    <property type="entry name" value="N-acetyltransferase"/>
</dbReference>
<feature type="domain" description="N-acetyltransferase" evidence="1">
    <location>
        <begin position="15"/>
        <end position="160"/>
    </location>
</feature>
<dbReference type="PANTHER" id="PTHR43792">
    <property type="entry name" value="GNAT FAMILY, PUTATIVE (AFU_ORTHOLOGUE AFUA_3G00765)-RELATED-RELATED"/>
    <property type="match status" value="1"/>
</dbReference>
<dbReference type="RefSeq" id="WP_089838320.1">
    <property type="nucleotide sequence ID" value="NZ_FOZL01000001.1"/>
</dbReference>
<dbReference type="OrthoDB" id="9785602at2"/>
<protein>
    <submittedName>
        <fullName evidence="2">Protein N-acetyltransferase, RimJ/RimL family</fullName>
    </submittedName>
</protein>
<reference evidence="2 3" key="1">
    <citation type="submission" date="2016-10" db="EMBL/GenBank/DDBJ databases">
        <authorList>
            <person name="de Groot N.N."/>
        </authorList>
    </citation>
    <scope>NUCLEOTIDE SEQUENCE [LARGE SCALE GENOMIC DNA]</scope>
    <source>
        <strain evidence="2 3">DSM 21001</strain>
    </source>
</reference>
<gene>
    <name evidence="2" type="ORF">SAMN05421771_1654</name>
</gene>
<dbReference type="GO" id="GO:0016747">
    <property type="term" value="F:acyltransferase activity, transferring groups other than amino-acyl groups"/>
    <property type="evidence" value="ECO:0007669"/>
    <property type="project" value="InterPro"/>
</dbReference>
<dbReference type="SUPFAM" id="SSF55729">
    <property type="entry name" value="Acyl-CoA N-acyltransferases (Nat)"/>
    <property type="match status" value="1"/>
</dbReference>
<sequence>MERARPKTPTLETPRLLLLPLTLEDAEQAQPLFAHWEIVRHLASQVPWPFPPDGCHTFYRDTALPAMARGDQWHWSIRTKANPQQMIGSIALVAQPQTPGHRNNRGFWIGQPYQRHGYATEAAVAATDFWFDVLGFPDLTVPKAHANEPSRRISQTTGMTLLRTQIQQFVCGPLPTDIWHLTADQWHQHRPRP</sequence>
<dbReference type="Pfam" id="PF13302">
    <property type="entry name" value="Acetyltransf_3"/>
    <property type="match status" value="1"/>
</dbReference>
<evidence type="ECO:0000313" key="2">
    <source>
        <dbReference type="EMBL" id="SFS09487.1"/>
    </source>
</evidence>
<dbReference type="Proteomes" id="UP000199024">
    <property type="component" value="Unassembled WGS sequence"/>
</dbReference>
<dbReference type="InterPro" id="IPR000182">
    <property type="entry name" value="GNAT_dom"/>
</dbReference>
<evidence type="ECO:0000259" key="1">
    <source>
        <dbReference type="Pfam" id="PF13302"/>
    </source>
</evidence>
<dbReference type="PANTHER" id="PTHR43792:SF16">
    <property type="entry name" value="N-ACETYLTRANSFERASE DOMAIN-CONTAINING PROTEIN"/>
    <property type="match status" value="1"/>
</dbReference>
<dbReference type="EMBL" id="FOZL01000001">
    <property type="protein sequence ID" value="SFS09487.1"/>
    <property type="molecule type" value="Genomic_DNA"/>
</dbReference>
<name>A0A1I6M195_9BACT</name>
<keyword evidence="2" id="KW-0808">Transferase</keyword>
<organism evidence="2 3">
    <name type="scientific">Granulicella pectinivorans</name>
    <dbReference type="NCBI Taxonomy" id="474950"/>
    <lineage>
        <taxon>Bacteria</taxon>
        <taxon>Pseudomonadati</taxon>
        <taxon>Acidobacteriota</taxon>
        <taxon>Terriglobia</taxon>
        <taxon>Terriglobales</taxon>
        <taxon>Acidobacteriaceae</taxon>
        <taxon>Granulicella</taxon>
    </lineage>
</organism>
<proteinExistence type="predicted"/>
<dbReference type="InterPro" id="IPR016181">
    <property type="entry name" value="Acyl_CoA_acyltransferase"/>
</dbReference>
<dbReference type="STRING" id="474950.SAMN05421771_1654"/>